<dbReference type="SUPFAM" id="SSF53098">
    <property type="entry name" value="Ribonuclease H-like"/>
    <property type="match status" value="1"/>
</dbReference>
<feature type="domain" description="HAT C-terminal dimerisation" evidence="2">
    <location>
        <begin position="326"/>
        <end position="406"/>
    </location>
</feature>
<comment type="caution">
    <text evidence="3">The sequence shown here is derived from an EMBL/GenBank/DDBJ whole genome shotgun (WGS) entry which is preliminary data.</text>
</comment>
<organism evidence="3 4">
    <name type="scientific">Dissostichus eleginoides</name>
    <name type="common">Patagonian toothfish</name>
    <name type="synonym">Dissostichus amissus</name>
    <dbReference type="NCBI Taxonomy" id="100907"/>
    <lineage>
        <taxon>Eukaryota</taxon>
        <taxon>Metazoa</taxon>
        <taxon>Chordata</taxon>
        <taxon>Craniata</taxon>
        <taxon>Vertebrata</taxon>
        <taxon>Euteleostomi</taxon>
        <taxon>Actinopterygii</taxon>
        <taxon>Neopterygii</taxon>
        <taxon>Teleostei</taxon>
        <taxon>Neoteleostei</taxon>
        <taxon>Acanthomorphata</taxon>
        <taxon>Eupercaria</taxon>
        <taxon>Perciformes</taxon>
        <taxon>Notothenioidei</taxon>
        <taxon>Nototheniidae</taxon>
        <taxon>Dissostichus</taxon>
    </lineage>
</organism>
<accession>A0AAD9BUX3</accession>
<dbReference type="InterPro" id="IPR052035">
    <property type="entry name" value="ZnF_BED_domain_contain"/>
</dbReference>
<feature type="region of interest" description="Disordered" evidence="1">
    <location>
        <begin position="264"/>
        <end position="296"/>
    </location>
</feature>
<protein>
    <submittedName>
        <fullName evidence="3">Zinc finger BED domain containing protein 1</fullName>
    </submittedName>
</protein>
<evidence type="ECO:0000313" key="4">
    <source>
        <dbReference type="Proteomes" id="UP001228049"/>
    </source>
</evidence>
<dbReference type="GO" id="GO:0046983">
    <property type="term" value="F:protein dimerization activity"/>
    <property type="evidence" value="ECO:0007669"/>
    <property type="project" value="InterPro"/>
</dbReference>
<keyword evidence="4" id="KW-1185">Reference proteome</keyword>
<dbReference type="AlphaFoldDB" id="A0AAD9BUX3"/>
<sequence length="411" mass="45789">MEGGESMEEWQLSDKDVVLVTDNASNMIAAAEFGKFPHVKCFAHTLNLASQRALKVATLSRLLGRVRRISTFFHRSTTANHYLKEKQKCLGLKNHKLITDVATRWNSAYDMVERFLEQQPAICATLLSPEVRKGQSDLCTLNETDVSNAEDAVSALKPMKDATTLMSEENNPTVSLIAPINAQLFQDMTGTIGDSPMIHAIKNAIKTDLLKRYNSEAEKKILRTASALDPRFKGLPFLTVEERLEVYRGVTEEAASLENERTLRRTEVTEAPEVTGTLEEETPDGPSAPKRKASSSSLLVSLLGRSFTDTEGTAEPKTPYASAEEEMERYCKASSLPLTEDPLNWWRVHEITFPLLSRVSKRYLCIPGTSVSAERVFSTAGDVVTAKRNTLKPEHVDQLVFLQKNLQIPKC</sequence>
<dbReference type="Pfam" id="PF05699">
    <property type="entry name" value="Dimer_Tnp_hAT"/>
    <property type="match status" value="1"/>
</dbReference>
<gene>
    <name evidence="3" type="ORF">KUDE01_013893</name>
</gene>
<dbReference type="InterPro" id="IPR008906">
    <property type="entry name" value="HATC_C_dom"/>
</dbReference>
<reference evidence="3" key="1">
    <citation type="submission" date="2023-04" db="EMBL/GenBank/DDBJ databases">
        <title>Chromosome-level genome of Chaenocephalus aceratus.</title>
        <authorList>
            <person name="Park H."/>
        </authorList>
    </citation>
    <scope>NUCLEOTIDE SEQUENCE</scope>
    <source>
        <strain evidence="3">DE</strain>
        <tissue evidence="3">Muscle</tissue>
    </source>
</reference>
<dbReference type="PANTHER" id="PTHR46481">
    <property type="entry name" value="ZINC FINGER BED DOMAIN-CONTAINING PROTEIN 4"/>
    <property type="match status" value="1"/>
</dbReference>
<dbReference type="EMBL" id="JASDAP010000017">
    <property type="protein sequence ID" value="KAK1889216.1"/>
    <property type="molecule type" value="Genomic_DNA"/>
</dbReference>
<evidence type="ECO:0000313" key="3">
    <source>
        <dbReference type="EMBL" id="KAK1889216.1"/>
    </source>
</evidence>
<dbReference type="InterPro" id="IPR012337">
    <property type="entry name" value="RNaseH-like_sf"/>
</dbReference>
<proteinExistence type="predicted"/>
<name>A0AAD9BUX3_DISEL</name>
<dbReference type="Proteomes" id="UP001228049">
    <property type="component" value="Unassembled WGS sequence"/>
</dbReference>
<evidence type="ECO:0000259" key="2">
    <source>
        <dbReference type="Pfam" id="PF05699"/>
    </source>
</evidence>
<evidence type="ECO:0000256" key="1">
    <source>
        <dbReference type="SAM" id="MobiDB-lite"/>
    </source>
</evidence>
<dbReference type="PANTHER" id="PTHR46481:SF4">
    <property type="entry name" value="ZINC FINGER BED DOMAIN-CONTAINING PROTEIN 4"/>
    <property type="match status" value="1"/>
</dbReference>